<dbReference type="GeneID" id="85197853"/>
<protein>
    <submittedName>
        <fullName evidence="1">Uncharacterized protein</fullName>
    </submittedName>
</protein>
<sequence>MFMSGICLQSDISPLSFIGYCSCFLNDSDDTIELAAGLNFIYEVQLSKVLTIEKWNMPIKMKVEGNPSKEDINILNHIIKDFNKVNGFPDMGIVNEDENVLLIYVPKADLSKVQKEYNLGEIDKGICQSFSENGEIQRAIIVIESDVDQDYKNSVVLHEIFHMIGFYGHSYDNASVLNQIEKPVPKLSTIDTLAFRMLYNPEIMVGMNYHELNIYYQDKEITNFCA</sequence>
<name>A0AA96ZXN1_9EURY</name>
<dbReference type="EMBL" id="CP131062">
    <property type="protein sequence ID" value="WNY29164.1"/>
    <property type="molecule type" value="Genomic_DNA"/>
</dbReference>
<evidence type="ECO:0000313" key="2">
    <source>
        <dbReference type="Proteomes" id="UP001302662"/>
    </source>
</evidence>
<dbReference type="AlphaFoldDB" id="A0AA96ZXN1"/>
<dbReference type="Proteomes" id="UP001302662">
    <property type="component" value="Chromosome"/>
</dbReference>
<dbReference type="Pfam" id="PF11150">
    <property type="entry name" value="DUF2927"/>
    <property type="match status" value="1"/>
</dbReference>
<dbReference type="KEGG" id="mees:MmiEs2_13870"/>
<dbReference type="InterPro" id="IPR021323">
    <property type="entry name" value="DUF2927"/>
</dbReference>
<gene>
    <name evidence="1" type="ORF">MmiEs2_13870</name>
</gene>
<dbReference type="RefSeq" id="WP_316559152.1">
    <property type="nucleotide sequence ID" value="NZ_CP131062.1"/>
</dbReference>
<reference evidence="1 2" key="1">
    <citation type="submission" date="2023-07" db="EMBL/GenBank/DDBJ databases">
        <title>Closed genome sequence of Methanimicrococcus sp. Es2.</title>
        <authorList>
            <person name="Protasov E."/>
            <person name="Platt K."/>
            <person name="Reeh H."/>
            <person name="Poehlein A."/>
            <person name="Daniel R."/>
            <person name="Brune A."/>
        </authorList>
    </citation>
    <scope>NUCLEOTIDE SEQUENCE [LARGE SCALE GENOMIC DNA]</scope>
    <source>
        <strain evidence="1 2">Es2</strain>
    </source>
</reference>
<dbReference type="SUPFAM" id="SSF55486">
    <property type="entry name" value="Metalloproteases ('zincins'), catalytic domain"/>
    <property type="match status" value="1"/>
</dbReference>
<accession>A0AA96ZXN1</accession>
<proteinExistence type="predicted"/>
<evidence type="ECO:0000313" key="1">
    <source>
        <dbReference type="EMBL" id="WNY29164.1"/>
    </source>
</evidence>
<keyword evidence="2" id="KW-1185">Reference proteome</keyword>
<organism evidence="1 2">
    <name type="scientific">Methanimicrococcus stummii</name>
    <dbReference type="NCBI Taxonomy" id="3028294"/>
    <lineage>
        <taxon>Archaea</taxon>
        <taxon>Methanobacteriati</taxon>
        <taxon>Methanobacteriota</taxon>
        <taxon>Stenosarchaea group</taxon>
        <taxon>Methanomicrobia</taxon>
        <taxon>Methanosarcinales</taxon>
        <taxon>Methanosarcinaceae</taxon>
        <taxon>Methanimicrococcus</taxon>
    </lineage>
</organism>